<reference evidence="16" key="1">
    <citation type="submission" date="2022-08" db="EMBL/GenBank/DDBJ databases">
        <authorList>
            <person name="Kallberg Y."/>
            <person name="Tangrot J."/>
            <person name="Rosling A."/>
        </authorList>
    </citation>
    <scope>NUCLEOTIDE SEQUENCE</scope>
    <source>
        <strain evidence="16">Wild A</strain>
    </source>
</reference>
<evidence type="ECO:0000256" key="7">
    <source>
        <dbReference type="ARBA" id="ARBA00022691"/>
    </source>
</evidence>
<dbReference type="InterPro" id="IPR025799">
    <property type="entry name" value="Arg_MeTrfase"/>
</dbReference>
<dbReference type="EC" id="2.1.1.319" evidence="3"/>
<dbReference type="Gene3D" id="3.40.50.150">
    <property type="entry name" value="Vaccinia Virus protein VP39"/>
    <property type="match status" value="1"/>
</dbReference>
<dbReference type="PROSITE" id="PS50194">
    <property type="entry name" value="FILAMIN_REPEAT"/>
    <property type="match status" value="1"/>
</dbReference>
<evidence type="ECO:0000256" key="10">
    <source>
        <dbReference type="ARBA" id="ARBA00023163"/>
    </source>
</evidence>
<evidence type="ECO:0000259" key="15">
    <source>
        <dbReference type="Pfam" id="PF22528"/>
    </source>
</evidence>
<keyword evidence="7 14" id="KW-0949">S-adenosyl-L-methionine</keyword>
<dbReference type="PANTHER" id="PTHR11006">
    <property type="entry name" value="PROTEIN ARGININE N-METHYLTRANSFERASE"/>
    <property type="match status" value="1"/>
</dbReference>
<keyword evidence="5 14" id="KW-0489">Methyltransferase</keyword>
<name>A0A9W4SQE0_9GLOM</name>
<evidence type="ECO:0000256" key="11">
    <source>
        <dbReference type="ARBA" id="ARBA00023242"/>
    </source>
</evidence>
<gene>
    <name evidence="16" type="ORF">FWILDA_LOCUS8169</name>
</gene>
<organism evidence="16 17">
    <name type="scientific">Funneliformis geosporum</name>
    <dbReference type="NCBI Taxonomy" id="1117311"/>
    <lineage>
        <taxon>Eukaryota</taxon>
        <taxon>Fungi</taxon>
        <taxon>Fungi incertae sedis</taxon>
        <taxon>Mucoromycota</taxon>
        <taxon>Glomeromycotina</taxon>
        <taxon>Glomeromycetes</taxon>
        <taxon>Glomerales</taxon>
        <taxon>Glomeraceae</taxon>
        <taxon>Funneliformis</taxon>
    </lineage>
</organism>
<evidence type="ECO:0000256" key="3">
    <source>
        <dbReference type="ARBA" id="ARBA00011925"/>
    </source>
</evidence>
<dbReference type="AlphaFoldDB" id="A0A9W4SQE0"/>
<sequence>MLSESNGPLNASSKAPSTEGRDPAYFSYYAMLQHQQNMLQDTVRTSTYRSAILLNGPVCFQDKLALDVGAGSGILSYFAVQAGARKVYAVEASNMAEKMQKVVDAANSSDSEASGKNAFLKDKIEVVQVYNSSINSYEFVAAKIEQPNLPIPQVDTIISEPIGVLLIHERMLESYLYARDHYLKPGGTLFPSTGSIFLAPFTDAALWSETMSKARFWEQPSFYGVDLTALYTDAKDEMFGMPVVGGFDPRTLIAPANPGGFVIDFYTIKLEELQDFTVPFIWQASYTGIVHGIAGWFDLQFSPPATIPNGNPVTMTTNPSAERTHWQQVRFLLKEPLAVNAGQTIQGWMRCVVNEMRSYTIEAEILINDGTGQLSDPLSSPSPILNLDYNRRRNKWRLHEQTYNYNYYPQTGNDNIFRPEYNCLYEPEQPLDVSVVVENNLLDDATNNQFVL</sequence>
<dbReference type="PROSITE" id="PS51678">
    <property type="entry name" value="SAM_MT_PRMT"/>
    <property type="match status" value="1"/>
</dbReference>
<protein>
    <recommendedName>
        <fullName evidence="3">type I protein arginine methyltransferase</fullName>
        <ecNumber evidence="3">2.1.1.319</ecNumber>
    </recommendedName>
</protein>
<evidence type="ECO:0000256" key="2">
    <source>
        <dbReference type="ARBA" id="ARBA00004496"/>
    </source>
</evidence>
<comment type="caution">
    <text evidence="16">The sequence shown here is derived from an EMBL/GenBank/DDBJ whole genome shotgun (WGS) entry which is preliminary data.</text>
</comment>
<dbReference type="InterPro" id="IPR055135">
    <property type="entry name" value="PRMT_dom"/>
</dbReference>
<evidence type="ECO:0000256" key="6">
    <source>
        <dbReference type="ARBA" id="ARBA00022679"/>
    </source>
</evidence>
<keyword evidence="10" id="KW-0804">Transcription</keyword>
<dbReference type="GO" id="GO:0035242">
    <property type="term" value="F:protein-arginine omega-N asymmetric methyltransferase activity"/>
    <property type="evidence" value="ECO:0007669"/>
    <property type="project" value="UniProtKB-EC"/>
</dbReference>
<keyword evidence="9" id="KW-0805">Transcription regulation</keyword>
<keyword evidence="6 14" id="KW-0808">Transferase</keyword>
<dbReference type="Gene3D" id="2.70.160.11">
    <property type="entry name" value="Hnrnp arginine n-methyltransferase1"/>
    <property type="match status" value="1"/>
</dbReference>
<evidence type="ECO:0000256" key="5">
    <source>
        <dbReference type="ARBA" id="ARBA00022603"/>
    </source>
</evidence>
<dbReference type="GO" id="GO:0005634">
    <property type="term" value="C:nucleus"/>
    <property type="evidence" value="ECO:0007669"/>
    <property type="project" value="UniProtKB-SubCell"/>
</dbReference>
<evidence type="ECO:0000256" key="13">
    <source>
        <dbReference type="PROSITE-ProRule" id="PRU00087"/>
    </source>
</evidence>
<accession>A0A9W4SQE0</accession>
<keyword evidence="8" id="KW-0156">Chromatin regulator</keyword>
<evidence type="ECO:0000313" key="17">
    <source>
        <dbReference type="Proteomes" id="UP001153678"/>
    </source>
</evidence>
<evidence type="ECO:0000256" key="9">
    <source>
        <dbReference type="ARBA" id="ARBA00023015"/>
    </source>
</evidence>
<keyword evidence="4" id="KW-0963">Cytoplasm</keyword>
<comment type="subcellular location">
    <subcellularLocation>
        <location evidence="2">Cytoplasm</location>
    </subcellularLocation>
    <subcellularLocation>
        <location evidence="1">Nucleus</location>
    </subcellularLocation>
</comment>
<keyword evidence="11" id="KW-0539">Nucleus</keyword>
<feature type="repeat" description="Filamin" evidence="13">
    <location>
        <begin position="342"/>
        <end position="435"/>
    </location>
</feature>
<evidence type="ECO:0000313" key="16">
    <source>
        <dbReference type="EMBL" id="CAI2177604.1"/>
    </source>
</evidence>
<proteinExistence type="predicted"/>
<dbReference type="Pfam" id="PF06325">
    <property type="entry name" value="PrmA"/>
    <property type="match status" value="1"/>
</dbReference>
<evidence type="ECO:0000256" key="8">
    <source>
        <dbReference type="ARBA" id="ARBA00022853"/>
    </source>
</evidence>
<dbReference type="GO" id="GO:0070611">
    <property type="term" value="F:histone H3R2 methyltransferase activity"/>
    <property type="evidence" value="ECO:0007669"/>
    <property type="project" value="TreeGrafter"/>
</dbReference>
<dbReference type="EMBL" id="CAMKVN010001706">
    <property type="protein sequence ID" value="CAI2177604.1"/>
    <property type="molecule type" value="Genomic_DNA"/>
</dbReference>
<feature type="domain" description="Protein arginine N-methyltransferase" evidence="15">
    <location>
        <begin position="194"/>
        <end position="358"/>
    </location>
</feature>
<evidence type="ECO:0000256" key="14">
    <source>
        <dbReference type="PROSITE-ProRule" id="PRU01015"/>
    </source>
</evidence>
<dbReference type="OrthoDB" id="7848332at2759"/>
<dbReference type="PANTHER" id="PTHR11006:SF10">
    <property type="entry name" value="HISTONE-ARGININE METHYLTRANSFERASE CARMER-RELATED"/>
    <property type="match status" value="1"/>
</dbReference>
<dbReference type="InterPro" id="IPR017868">
    <property type="entry name" value="Filamin/ABP280_repeat-like"/>
</dbReference>
<evidence type="ECO:0000256" key="4">
    <source>
        <dbReference type="ARBA" id="ARBA00022490"/>
    </source>
</evidence>
<dbReference type="Proteomes" id="UP001153678">
    <property type="component" value="Unassembled WGS sequence"/>
</dbReference>
<comment type="catalytic activity">
    <reaction evidence="12">
        <text>L-arginyl-[protein] + 2 S-adenosyl-L-methionine = N(omega),N(omega)-dimethyl-L-arginyl-[protein] + 2 S-adenosyl-L-homocysteine + 2 H(+)</text>
        <dbReference type="Rhea" id="RHEA:48096"/>
        <dbReference type="Rhea" id="RHEA-COMP:10532"/>
        <dbReference type="Rhea" id="RHEA-COMP:11991"/>
        <dbReference type="ChEBI" id="CHEBI:15378"/>
        <dbReference type="ChEBI" id="CHEBI:29965"/>
        <dbReference type="ChEBI" id="CHEBI:57856"/>
        <dbReference type="ChEBI" id="CHEBI:59789"/>
        <dbReference type="ChEBI" id="CHEBI:61897"/>
        <dbReference type="EC" id="2.1.1.319"/>
    </reaction>
</comment>
<keyword evidence="17" id="KW-1185">Reference proteome</keyword>
<evidence type="ECO:0000256" key="1">
    <source>
        <dbReference type="ARBA" id="ARBA00004123"/>
    </source>
</evidence>
<dbReference type="InterPro" id="IPR029063">
    <property type="entry name" value="SAM-dependent_MTases_sf"/>
</dbReference>
<evidence type="ECO:0000256" key="12">
    <source>
        <dbReference type="ARBA" id="ARBA00049086"/>
    </source>
</evidence>
<dbReference type="CDD" id="cd02440">
    <property type="entry name" value="AdoMet_MTases"/>
    <property type="match status" value="1"/>
</dbReference>
<dbReference type="SUPFAM" id="SSF53335">
    <property type="entry name" value="S-adenosyl-L-methionine-dependent methyltransferases"/>
    <property type="match status" value="1"/>
</dbReference>
<dbReference type="GO" id="GO:0005737">
    <property type="term" value="C:cytoplasm"/>
    <property type="evidence" value="ECO:0007669"/>
    <property type="project" value="UniProtKB-SubCell"/>
</dbReference>
<dbReference type="GO" id="GO:0032259">
    <property type="term" value="P:methylation"/>
    <property type="evidence" value="ECO:0007669"/>
    <property type="project" value="UniProtKB-KW"/>
</dbReference>
<dbReference type="Pfam" id="PF22528">
    <property type="entry name" value="PRMT_C"/>
    <property type="match status" value="1"/>
</dbReference>